<protein>
    <submittedName>
        <fullName evidence="1">YfhJ family protein</fullName>
    </submittedName>
</protein>
<accession>A0ABS6JQ81</accession>
<evidence type="ECO:0000313" key="1">
    <source>
        <dbReference type="EMBL" id="MBU9719864.1"/>
    </source>
</evidence>
<keyword evidence="2" id="KW-1185">Reference proteome</keyword>
<dbReference type="RefSeq" id="WP_088074245.1">
    <property type="nucleotide sequence ID" value="NZ_JAHQCR010000004.1"/>
</dbReference>
<gene>
    <name evidence="1" type="ORF">KS407_00240</name>
</gene>
<dbReference type="EMBL" id="JAHQCR010000004">
    <property type="protein sequence ID" value="MBU9719864.1"/>
    <property type="molecule type" value="Genomic_DNA"/>
</dbReference>
<organism evidence="1 2">
    <name type="scientific">Evansella alkalicola</name>
    <dbReference type="NCBI Taxonomy" id="745819"/>
    <lineage>
        <taxon>Bacteria</taxon>
        <taxon>Bacillati</taxon>
        <taxon>Bacillota</taxon>
        <taxon>Bacilli</taxon>
        <taxon>Bacillales</taxon>
        <taxon>Bacillaceae</taxon>
        <taxon>Evansella</taxon>
    </lineage>
</organism>
<dbReference type="InterPro" id="IPR026952">
    <property type="entry name" value="WVELL"/>
</dbReference>
<evidence type="ECO:0000313" key="2">
    <source>
        <dbReference type="Proteomes" id="UP000790580"/>
    </source>
</evidence>
<comment type="caution">
    <text evidence="1">The sequence shown here is derived from an EMBL/GenBank/DDBJ whole genome shotgun (WGS) entry which is preliminary data.</text>
</comment>
<sequence>MNDYFERLTNKLLEQNEQMSYSEARTWVEILWEDFESTSAKAGRKYRGSEMTEKIIEEWINRYGPKLHEVLLEKPRYRKLFKNKEFYH</sequence>
<name>A0ABS6JQ81_9BACI</name>
<reference evidence="1 2" key="1">
    <citation type="submission" date="2021-06" db="EMBL/GenBank/DDBJ databases">
        <title>Bacillus sp. RD4P76, an endophyte from a halophyte.</title>
        <authorList>
            <person name="Sun J.-Q."/>
        </authorList>
    </citation>
    <scope>NUCLEOTIDE SEQUENCE [LARGE SCALE GENOMIC DNA]</scope>
    <source>
        <strain evidence="1 2">JCM 17098</strain>
    </source>
</reference>
<dbReference type="Pfam" id="PF14043">
    <property type="entry name" value="WVELL"/>
    <property type="match status" value="1"/>
</dbReference>
<proteinExistence type="predicted"/>
<dbReference type="Proteomes" id="UP000790580">
    <property type="component" value="Unassembled WGS sequence"/>
</dbReference>